<dbReference type="SUPFAM" id="SSF53697">
    <property type="entry name" value="SIS domain"/>
    <property type="match status" value="1"/>
</dbReference>
<dbReference type="GO" id="GO:0006002">
    <property type="term" value="P:fructose 6-phosphate metabolic process"/>
    <property type="evidence" value="ECO:0007669"/>
    <property type="project" value="TreeGrafter"/>
</dbReference>
<dbReference type="PANTHER" id="PTHR10937:SF0">
    <property type="entry name" value="GLUTAMINE--FRUCTOSE-6-PHOSPHATE TRANSAMINASE (ISOMERIZING)"/>
    <property type="match status" value="1"/>
</dbReference>
<dbReference type="InterPro" id="IPR046348">
    <property type="entry name" value="SIS_dom_sf"/>
</dbReference>
<keyword evidence="4 10" id="KW-0032">Aminotransferase</keyword>
<dbReference type="InterPro" id="IPR029055">
    <property type="entry name" value="Ntn_hydrolases_N"/>
</dbReference>
<dbReference type="GO" id="GO:0006047">
    <property type="term" value="P:UDP-N-acetylglucosamine metabolic process"/>
    <property type="evidence" value="ECO:0007669"/>
    <property type="project" value="TreeGrafter"/>
</dbReference>
<comment type="caution">
    <text evidence="10">The sequence shown here is derived from an EMBL/GenBank/DDBJ whole genome shotgun (WGS) entry which is preliminary data.</text>
</comment>
<dbReference type="GO" id="GO:0097367">
    <property type="term" value="F:carbohydrate derivative binding"/>
    <property type="evidence" value="ECO:0007669"/>
    <property type="project" value="InterPro"/>
</dbReference>
<dbReference type="InterPro" id="IPR047084">
    <property type="entry name" value="GFAT_N"/>
</dbReference>
<dbReference type="CDD" id="cd05009">
    <property type="entry name" value="SIS_GlmS_GlmD_2"/>
    <property type="match status" value="1"/>
</dbReference>
<dbReference type="AlphaFoldDB" id="A0A9D2AEU5"/>
<reference evidence="10" key="2">
    <citation type="submission" date="2021-04" db="EMBL/GenBank/DDBJ databases">
        <authorList>
            <person name="Gilroy R."/>
        </authorList>
    </citation>
    <scope>NUCLEOTIDE SEQUENCE</scope>
    <source>
        <strain evidence="10">811</strain>
    </source>
</reference>
<dbReference type="Gene3D" id="3.40.50.10490">
    <property type="entry name" value="Glucose-6-phosphate isomerase like protein, domain 1"/>
    <property type="match status" value="2"/>
</dbReference>
<dbReference type="GO" id="GO:0004360">
    <property type="term" value="F:glutamine-fructose-6-phosphate transaminase (isomerizing) activity"/>
    <property type="evidence" value="ECO:0007669"/>
    <property type="project" value="UniProtKB-EC"/>
</dbReference>
<name>A0A9D2AEU5_9FIRM</name>
<dbReference type="PROSITE" id="PS51278">
    <property type="entry name" value="GATASE_TYPE_2"/>
    <property type="match status" value="1"/>
</dbReference>
<dbReference type="Proteomes" id="UP000824204">
    <property type="component" value="Unassembled WGS sequence"/>
</dbReference>
<evidence type="ECO:0000256" key="5">
    <source>
        <dbReference type="ARBA" id="ARBA00022679"/>
    </source>
</evidence>
<proteinExistence type="predicted"/>
<evidence type="ECO:0000256" key="1">
    <source>
        <dbReference type="ARBA" id="ARBA00001031"/>
    </source>
</evidence>
<dbReference type="Pfam" id="PF01380">
    <property type="entry name" value="SIS"/>
    <property type="match status" value="2"/>
</dbReference>
<comment type="catalytic activity">
    <reaction evidence="1">
        <text>D-fructose 6-phosphate + L-glutamine = D-glucosamine 6-phosphate + L-glutamate</text>
        <dbReference type="Rhea" id="RHEA:13237"/>
        <dbReference type="ChEBI" id="CHEBI:29985"/>
        <dbReference type="ChEBI" id="CHEBI:58359"/>
        <dbReference type="ChEBI" id="CHEBI:58725"/>
        <dbReference type="ChEBI" id="CHEBI:61527"/>
        <dbReference type="EC" id="2.6.1.16"/>
    </reaction>
</comment>
<dbReference type="CDD" id="cd05008">
    <property type="entry name" value="SIS_GlmS_GlmD_1"/>
    <property type="match status" value="1"/>
</dbReference>
<evidence type="ECO:0000256" key="6">
    <source>
        <dbReference type="ARBA" id="ARBA00022737"/>
    </source>
</evidence>
<dbReference type="InterPro" id="IPR005855">
    <property type="entry name" value="GFAT"/>
</dbReference>
<dbReference type="NCBIfam" id="NF001484">
    <property type="entry name" value="PRK00331.1"/>
    <property type="match status" value="1"/>
</dbReference>
<dbReference type="PANTHER" id="PTHR10937">
    <property type="entry name" value="GLUCOSAMINE--FRUCTOSE-6-PHOSPHATE AMINOTRANSFERASE, ISOMERIZING"/>
    <property type="match status" value="1"/>
</dbReference>
<evidence type="ECO:0000256" key="7">
    <source>
        <dbReference type="ARBA" id="ARBA00022962"/>
    </source>
</evidence>
<protein>
    <recommendedName>
        <fullName evidence="3">Glutamine--fructose-6-phosphate aminotransferase [isomerizing]</fullName>
        <ecNumber evidence="2">2.6.1.16</ecNumber>
    </recommendedName>
</protein>
<dbReference type="SUPFAM" id="SSF56235">
    <property type="entry name" value="N-terminal nucleophile aminohydrolases (Ntn hydrolases)"/>
    <property type="match status" value="1"/>
</dbReference>
<evidence type="ECO:0000256" key="3">
    <source>
        <dbReference type="ARBA" id="ARBA00016090"/>
    </source>
</evidence>
<dbReference type="InterPro" id="IPR001347">
    <property type="entry name" value="SIS_dom"/>
</dbReference>
<dbReference type="InterPro" id="IPR035490">
    <property type="entry name" value="GlmS/FrlB_SIS"/>
</dbReference>
<feature type="domain" description="SIS" evidence="9">
    <location>
        <begin position="439"/>
        <end position="580"/>
    </location>
</feature>
<sequence length="590" mass="63383">MCGIIGCISRENCYEKLLSSLARLEYRGYDSAGVCLLSDSGTLRVRKKKGYVSNLAGKPIPGGAGIGHTRWATHGKPSDENAHPHLCGKFALVHNGIIENYAALKEELLVQGDVFLSETDSEVIVHLLSHAYRGDFLGALREVCARLCGSYALAVLCADYPGQIAAARRGSPLVAGAAKGALYVCSDVPALCGEAEFLCPVEDGEFVLLSDAVRVFDGQGRQIERSFTRVKSEQRAASVAEGTFMQAEIAQVPRALRDTLEGLEGTDFAPCARALRGAKRIWCAACGTAYHAALSFADVLAEKGVCDVFCTTSSEFRYKTPLIGAEDVFVAVSQSGETADTLEAARLAKSRGAFLIGITNVADSSLSRLVHFNIAMRAGPEIAVAATKSYNAQLLCLFYLAAQLVFFKKGSFPLWKGELRLLPERAEECFGTFGQMSALAAKLISAKGMFFLGRNADFPTALEGALKVREIACLFAEGYPAGELKHGSLALVEEGFPVFALSTREALFAKTENALAEVRARGAYTILLSQSEQALSQSCAHCKVLLPKICAPLYPVLSVLPLQYFACRLSLLRGMDPDKPRNLAKSVTVE</sequence>
<feature type="domain" description="SIS" evidence="9">
    <location>
        <begin position="271"/>
        <end position="411"/>
    </location>
</feature>
<gene>
    <name evidence="10" type="primary">glmS</name>
    <name evidence="10" type="ORF">H9741_00530</name>
</gene>
<evidence type="ECO:0000256" key="2">
    <source>
        <dbReference type="ARBA" id="ARBA00012916"/>
    </source>
</evidence>
<evidence type="ECO:0000313" key="10">
    <source>
        <dbReference type="EMBL" id="HIX06941.1"/>
    </source>
</evidence>
<dbReference type="Gene3D" id="3.60.20.10">
    <property type="entry name" value="Glutamine Phosphoribosylpyrophosphate, subunit 1, domain 1"/>
    <property type="match status" value="1"/>
</dbReference>
<keyword evidence="7" id="KW-0315">Glutamine amidotransferase</keyword>
<evidence type="ECO:0000313" key="11">
    <source>
        <dbReference type="Proteomes" id="UP000824204"/>
    </source>
</evidence>
<dbReference type="GO" id="GO:0006487">
    <property type="term" value="P:protein N-linked glycosylation"/>
    <property type="evidence" value="ECO:0007669"/>
    <property type="project" value="TreeGrafter"/>
</dbReference>
<feature type="domain" description="Glutamine amidotransferase type-2" evidence="8">
    <location>
        <begin position="2"/>
        <end position="212"/>
    </location>
</feature>
<accession>A0A9D2AEU5</accession>
<dbReference type="EMBL" id="DXFX01000007">
    <property type="protein sequence ID" value="HIX06941.1"/>
    <property type="molecule type" value="Genomic_DNA"/>
</dbReference>
<dbReference type="CDD" id="cd00714">
    <property type="entry name" value="GFAT"/>
    <property type="match status" value="1"/>
</dbReference>
<organism evidence="10 11">
    <name type="scientific">Candidatus Borkfalkia faecipullorum</name>
    <dbReference type="NCBI Taxonomy" id="2838510"/>
    <lineage>
        <taxon>Bacteria</taxon>
        <taxon>Bacillati</taxon>
        <taxon>Bacillota</taxon>
        <taxon>Clostridia</taxon>
        <taxon>Christensenellales</taxon>
        <taxon>Christensenellaceae</taxon>
        <taxon>Candidatus Borkfalkia</taxon>
    </lineage>
</organism>
<dbReference type="PROSITE" id="PS51464">
    <property type="entry name" value="SIS"/>
    <property type="match status" value="2"/>
</dbReference>
<dbReference type="NCBIfam" id="TIGR01135">
    <property type="entry name" value="glmS"/>
    <property type="match status" value="1"/>
</dbReference>
<evidence type="ECO:0000259" key="8">
    <source>
        <dbReference type="PROSITE" id="PS51278"/>
    </source>
</evidence>
<evidence type="ECO:0000259" key="9">
    <source>
        <dbReference type="PROSITE" id="PS51464"/>
    </source>
</evidence>
<evidence type="ECO:0000256" key="4">
    <source>
        <dbReference type="ARBA" id="ARBA00022576"/>
    </source>
</evidence>
<keyword evidence="5 10" id="KW-0808">Transferase</keyword>
<dbReference type="EC" id="2.6.1.16" evidence="2"/>
<reference evidence="10" key="1">
    <citation type="journal article" date="2021" name="PeerJ">
        <title>Extensive microbial diversity within the chicken gut microbiome revealed by metagenomics and culture.</title>
        <authorList>
            <person name="Gilroy R."/>
            <person name="Ravi A."/>
            <person name="Getino M."/>
            <person name="Pursley I."/>
            <person name="Horton D.L."/>
            <person name="Alikhan N.F."/>
            <person name="Baker D."/>
            <person name="Gharbi K."/>
            <person name="Hall N."/>
            <person name="Watson M."/>
            <person name="Adriaenssens E.M."/>
            <person name="Foster-Nyarko E."/>
            <person name="Jarju S."/>
            <person name="Secka A."/>
            <person name="Antonio M."/>
            <person name="Oren A."/>
            <person name="Chaudhuri R.R."/>
            <person name="La Ragione R."/>
            <person name="Hildebrand F."/>
            <person name="Pallen M.J."/>
        </authorList>
    </citation>
    <scope>NUCLEOTIDE SEQUENCE</scope>
    <source>
        <strain evidence="10">811</strain>
    </source>
</reference>
<dbReference type="InterPro" id="IPR017932">
    <property type="entry name" value="GATase_2_dom"/>
</dbReference>
<dbReference type="FunFam" id="3.60.20.10:FF:000006">
    <property type="entry name" value="Glutamine--fructose-6-phosphate aminotransferase [isomerizing]"/>
    <property type="match status" value="1"/>
</dbReference>
<keyword evidence="6" id="KW-0677">Repeat</keyword>
<dbReference type="Pfam" id="PF13522">
    <property type="entry name" value="GATase_6"/>
    <property type="match status" value="1"/>
</dbReference>
<dbReference type="InterPro" id="IPR035466">
    <property type="entry name" value="GlmS/AgaS_SIS"/>
</dbReference>